<evidence type="ECO:0000256" key="2">
    <source>
        <dbReference type="ARBA" id="ARBA00008174"/>
    </source>
</evidence>
<keyword evidence="4" id="KW-0236">DNA replication inhibitor</keyword>
<feature type="compositionally biased region" description="Basic and acidic residues" evidence="8">
    <location>
        <begin position="1117"/>
        <end position="1127"/>
    </location>
</feature>
<dbReference type="GO" id="GO:0031298">
    <property type="term" value="C:replication fork protection complex"/>
    <property type="evidence" value="ECO:0007669"/>
    <property type="project" value="TreeGrafter"/>
</dbReference>
<feature type="compositionally biased region" description="Basic residues" evidence="8">
    <location>
        <begin position="555"/>
        <end position="566"/>
    </location>
</feature>
<evidence type="ECO:0000256" key="5">
    <source>
        <dbReference type="ARBA" id="ARBA00023242"/>
    </source>
</evidence>
<evidence type="ECO:0000256" key="1">
    <source>
        <dbReference type="ARBA" id="ARBA00004123"/>
    </source>
</evidence>
<gene>
    <name evidence="10" type="ORF">B0A54_00090</name>
</gene>
<dbReference type="OrthoDB" id="310853at2759"/>
<evidence type="ECO:0000256" key="6">
    <source>
        <dbReference type="ARBA" id="ARBA00023254"/>
    </source>
</evidence>
<reference evidence="10 11" key="1">
    <citation type="submission" date="2017-03" db="EMBL/GenBank/DDBJ databases">
        <title>Genomes of endolithic fungi from Antarctica.</title>
        <authorList>
            <person name="Coleine C."/>
            <person name="Masonjones S."/>
            <person name="Stajich J.E."/>
        </authorList>
    </citation>
    <scope>NUCLEOTIDE SEQUENCE [LARGE SCALE GENOMIC DNA]</scope>
    <source>
        <strain evidence="10 11">CCFEE 5311</strain>
    </source>
</reference>
<feature type="compositionally biased region" description="Acidic residues" evidence="8">
    <location>
        <begin position="1090"/>
        <end position="1099"/>
    </location>
</feature>
<name>A0A4U0VJP0_9PEZI</name>
<dbReference type="STRING" id="329885.A0A4U0VJP0"/>
<keyword evidence="7" id="KW-0131">Cell cycle</keyword>
<dbReference type="PANTHER" id="PTHR22940:SF4">
    <property type="entry name" value="PROTEIN TIMELESS HOMOLOG"/>
    <property type="match status" value="1"/>
</dbReference>
<feature type="compositionally biased region" description="Acidic residues" evidence="8">
    <location>
        <begin position="1128"/>
        <end position="1141"/>
    </location>
</feature>
<evidence type="ECO:0000256" key="7">
    <source>
        <dbReference type="ARBA" id="ARBA00023306"/>
    </source>
</evidence>
<dbReference type="InterPro" id="IPR044998">
    <property type="entry name" value="Timeless"/>
</dbReference>
<dbReference type="InterPro" id="IPR006906">
    <property type="entry name" value="Timeless_N"/>
</dbReference>
<comment type="similarity">
    <text evidence="2">Belongs to the timeless family.</text>
</comment>
<comment type="caution">
    <text evidence="10">The sequence shown here is derived from an EMBL/GenBank/DDBJ whole genome shotgun (WGS) entry which is preliminary data.</text>
</comment>
<comment type="subcellular location">
    <subcellularLocation>
        <location evidence="1">Nucleus</location>
    </subcellularLocation>
</comment>
<dbReference type="GO" id="GO:0051321">
    <property type="term" value="P:meiotic cell cycle"/>
    <property type="evidence" value="ECO:0007669"/>
    <property type="project" value="UniProtKB-KW"/>
</dbReference>
<dbReference type="GO" id="GO:0000076">
    <property type="term" value="P:DNA replication checkpoint signaling"/>
    <property type="evidence" value="ECO:0007669"/>
    <property type="project" value="TreeGrafter"/>
</dbReference>
<protein>
    <recommendedName>
        <fullName evidence="3">Topoisomerase 1-associated factor 1</fullName>
    </recommendedName>
</protein>
<evidence type="ECO:0000256" key="3">
    <source>
        <dbReference type="ARBA" id="ARBA00021529"/>
    </source>
</evidence>
<dbReference type="GO" id="GO:0006281">
    <property type="term" value="P:DNA repair"/>
    <property type="evidence" value="ECO:0007669"/>
    <property type="project" value="TreeGrafter"/>
</dbReference>
<dbReference type="Proteomes" id="UP000310066">
    <property type="component" value="Unassembled WGS sequence"/>
</dbReference>
<keyword evidence="5" id="KW-0539">Nucleus</keyword>
<feature type="domain" description="Timeless N-terminal" evidence="9">
    <location>
        <begin position="35"/>
        <end position="304"/>
    </location>
</feature>
<evidence type="ECO:0000259" key="9">
    <source>
        <dbReference type="Pfam" id="PF04821"/>
    </source>
</evidence>
<dbReference type="PANTHER" id="PTHR22940">
    <property type="entry name" value="TIMEOUT/TIMELESS-2"/>
    <property type="match status" value="1"/>
</dbReference>
<evidence type="ECO:0000313" key="11">
    <source>
        <dbReference type="Proteomes" id="UP000310066"/>
    </source>
</evidence>
<dbReference type="GO" id="GO:0003677">
    <property type="term" value="F:DNA binding"/>
    <property type="evidence" value="ECO:0007669"/>
    <property type="project" value="TreeGrafter"/>
</dbReference>
<feature type="compositionally biased region" description="Basic and acidic residues" evidence="8">
    <location>
        <begin position="938"/>
        <end position="954"/>
    </location>
</feature>
<dbReference type="Pfam" id="PF04821">
    <property type="entry name" value="TIMELESS"/>
    <property type="match status" value="1"/>
</dbReference>
<dbReference type="AlphaFoldDB" id="A0A4U0VJP0"/>
<evidence type="ECO:0000313" key="10">
    <source>
        <dbReference type="EMBL" id="TKA49424.1"/>
    </source>
</evidence>
<evidence type="ECO:0000256" key="8">
    <source>
        <dbReference type="SAM" id="MobiDB-lite"/>
    </source>
</evidence>
<feature type="compositionally biased region" description="Acidic residues" evidence="8">
    <location>
        <begin position="1166"/>
        <end position="1176"/>
    </location>
</feature>
<dbReference type="EMBL" id="NAJP01000001">
    <property type="protein sequence ID" value="TKA49424.1"/>
    <property type="molecule type" value="Genomic_DNA"/>
</dbReference>
<evidence type="ECO:0000256" key="4">
    <source>
        <dbReference type="ARBA" id="ARBA00022880"/>
    </source>
</evidence>
<feature type="compositionally biased region" description="Acidic residues" evidence="8">
    <location>
        <begin position="1074"/>
        <end position="1083"/>
    </location>
</feature>
<feature type="compositionally biased region" description="Acidic residues" evidence="8">
    <location>
        <begin position="1222"/>
        <end position="1232"/>
    </location>
</feature>
<sequence>MEEVWEKSRTVDPEVRAYVYSLVNAVGGSSTYDDTYQVGDDAYAALQDILRWLRLYDEKLNRFDVKRCLAEANLVKGDLLEILALWPAEAQNQTLKSKLALACLQLLVPLTWPPELDDDKTTVNHHRHLPYLQLAQVGYKRAVLHYEHAKILRTAVRIGLPSMVQPRRERSKRDEGIVKLLLYFFRNMAMITQPQMLPAQGDENEVSRSATIDAFAEQDVFTLMLTVGSGANDEFQDQDVILLEILFHLLKGVDAKKLFMEQQQMQHEETDELQGLMRKEKAMHKSYNRHASSRHNRFGSMLWVKRDGQKMSTVTGQASIVDGDATLLHMDHSKRWNKPKYRGKQTALTNEQADFGEKVDLDERARKPLRNFVEDFLDSGFNPLFTSLRRAIERETDRVGEAHKRQYFYLINWFLSAENARHCKLTNVDSTQDNTFAYVAAVLDQETFVLLNRHMQNAFDEKRWIDLQATLLAFTQILLTVQTMAESKDEDDQEIAENIQNRIFYEEATHDRIVQILRGYTNQGFAYLDAVTECVHVFVRMLERYSKQNADLHIRSKRRARRKSRKPPSGPPTTNADEHNPGDDAAAAANDDDDDEHEALTAVSERKFDFARFSAKFLSQPCVNTFLALLHLHADLSPEQLKRCHRYFYRLAFKHGLVVLLFRVDILLLLHRLIKGPGGLSTELDGFREWEVLVRQVFRRCVKWIEMGRGEGTAWREMCVVEMLFSKVAGTVYYLQNGFERVVEKRAPRAPAELEFRGVEEGRRVEVVVSLLLDQGKGDVLGWVKREMRRAAEERAAWEEERAARPSVTEQLEDGVMPPAAPSIFLSPDTDERKLQLFKDKHLRLLLTTLGLERLGLAEDVDASWIFPSELTTRQLKESLEDIQKTEHDPPTFDDGKTAADMLRNKSSAHHTFDPADDDADDSSNSATDLTFPPNLREPTHKSSANDDSAADRPAKRRRLTQRHATELTDAQVEARAEERRRREKERNGRIKSALFVEAGFDEESDAEGDREFFRLEEERRGRIAGVNGGALLKRAAGQREGKEGKKKGKRGRGDGAIAKGESGVEKKRKMADESEGEDFEDEDGHKDDADEDDMADDVANDITEKWIRRVIRKHRAEFGEDTRSDASDDESVDMADAADGEEWRVARSEISGGSLAEQFLSDGREEGDEEEDEETPLTSPMDVEGEKPGKDGGVLPLMEVSGNLGSGAARSGTHGSKAAMDEEGDEDEDDVPVARRMATARRSVRAGFIIDSDSE</sequence>
<feature type="region of interest" description="Disordered" evidence="8">
    <location>
        <begin position="1029"/>
        <end position="1099"/>
    </location>
</feature>
<feature type="region of interest" description="Disordered" evidence="8">
    <location>
        <begin position="1115"/>
        <end position="1237"/>
    </location>
</feature>
<proteinExistence type="inferred from homology"/>
<keyword evidence="6" id="KW-0469">Meiosis</keyword>
<feature type="region of interest" description="Disordered" evidence="8">
    <location>
        <begin position="909"/>
        <end position="987"/>
    </location>
</feature>
<organism evidence="10 11">
    <name type="scientific">Friedmanniomyces endolithicus</name>
    <dbReference type="NCBI Taxonomy" id="329885"/>
    <lineage>
        <taxon>Eukaryota</taxon>
        <taxon>Fungi</taxon>
        <taxon>Dikarya</taxon>
        <taxon>Ascomycota</taxon>
        <taxon>Pezizomycotina</taxon>
        <taxon>Dothideomycetes</taxon>
        <taxon>Dothideomycetidae</taxon>
        <taxon>Mycosphaerellales</taxon>
        <taxon>Teratosphaeriaceae</taxon>
        <taxon>Friedmanniomyces</taxon>
    </lineage>
</organism>
<feature type="compositionally biased region" description="Basic and acidic residues" evidence="8">
    <location>
        <begin position="973"/>
        <end position="987"/>
    </location>
</feature>
<accession>A0A4U0VJP0</accession>
<feature type="region of interest" description="Disordered" evidence="8">
    <location>
        <begin position="553"/>
        <end position="596"/>
    </location>
</feature>
<dbReference type="GO" id="GO:0043111">
    <property type="term" value="P:replication fork arrest"/>
    <property type="evidence" value="ECO:0007669"/>
    <property type="project" value="TreeGrafter"/>
</dbReference>